<comment type="caution">
    <text evidence="1">The sequence shown here is derived from an EMBL/GenBank/DDBJ whole genome shotgun (WGS) entry which is preliminary data.</text>
</comment>
<organism evidence="1 2">
    <name type="scientific">Cetraspora pellucida</name>
    <dbReference type="NCBI Taxonomy" id="1433469"/>
    <lineage>
        <taxon>Eukaryota</taxon>
        <taxon>Fungi</taxon>
        <taxon>Fungi incertae sedis</taxon>
        <taxon>Mucoromycota</taxon>
        <taxon>Glomeromycotina</taxon>
        <taxon>Glomeromycetes</taxon>
        <taxon>Diversisporales</taxon>
        <taxon>Gigasporaceae</taxon>
        <taxon>Cetraspora</taxon>
    </lineage>
</organism>
<protein>
    <submittedName>
        <fullName evidence="1">16454_t:CDS:1</fullName>
    </submittedName>
</protein>
<feature type="non-terminal residue" evidence="1">
    <location>
        <position position="1"/>
    </location>
</feature>
<evidence type="ECO:0000313" key="1">
    <source>
        <dbReference type="EMBL" id="CAG8467515.1"/>
    </source>
</evidence>
<gene>
    <name evidence="1" type="ORF">SPELUC_LOCUS1541</name>
</gene>
<name>A0ACA9KDE5_9GLOM</name>
<accession>A0ACA9KDE5</accession>
<sequence>IEQEHNREQVIRCIADILLQKIKINTFCKVTEGSEGTFVEVIAY</sequence>
<keyword evidence="2" id="KW-1185">Reference proteome</keyword>
<dbReference type="EMBL" id="CAJVPW010000844">
    <property type="protein sequence ID" value="CAG8467515.1"/>
    <property type="molecule type" value="Genomic_DNA"/>
</dbReference>
<reference evidence="1" key="1">
    <citation type="submission" date="2021-06" db="EMBL/GenBank/DDBJ databases">
        <authorList>
            <person name="Kallberg Y."/>
            <person name="Tangrot J."/>
            <person name="Rosling A."/>
        </authorList>
    </citation>
    <scope>NUCLEOTIDE SEQUENCE</scope>
    <source>
        <strain evidence="1">28 12/20/2015</strain>
    </source>
</reference>
<evidence type="ECO:0000313" key="2">
    <source>
        <dbReference type="Proteomes" id="UP000789366"/>
    </source>
</evidence>
<proteinExistence type="predicted"/>
<dbReference type="Proteomes" id="UP000789366">
    <property type="component" value="Unassembled WGS sequence"/>
</dbReference>